<dbReference type="RefSeq" id="WP_230868608.1">
    <property type="nucleotide sequence ID" value="NZ_CP046640.1"/>
</dbReference>
<reference evidence="1" key="1">
    <citation type="submission" date="2019-12" db="EMBL/GenBank/DDBJ databases">
        <authorList>
            <person name="zhang j."/>
            <person name="sun C.M."/>
        </authorList>
    </citation>
    <scope>NUCLEOTIDE SEQUENCE</scope>
    <source>
        <strain evidence="1">NS-1</strain>
    </source>
</reference>
<sequence length="194" mass="22365">MEVIVHGIDIELPGEKVSIGVGEIFDKIQAQGSVVYQVIADGQDITNYTEEEFEDLGVIEHLEIVARGVKELTLETIKEAENFVPEFIERIEKFIVRINDGTETARFIMIEQLLETLDWLNTLLENIRSIVDEKETVDLEQNEFFTKWKGTMVSLSEGIEKKDLVLISDVLEYELIPVLEEYQQYVRVTNEKII</sequence>
<dbReference type="AlphaFoldDB" id="A0A8A7KDG5"/>
<evidence type="ECO:0000313" key="2">
    <source>
        <dbReference type="Proteomes" id="UP000665020"/>
    </source>
</evidence>
<organism evidence="1 2">
    <name type="scientific">Iocasia fonsfrigidae</name>
    <dbReference type="NCBI Taxonomy" id="2682810"/>
    <lineage>
        <taxon>Bacteria</taxon>
        <taxon>Bacillati</taxon>
        <taxon>Bacillota</taxon>
        <taxon>Clostridia</taxon>
        <taxon>Halanaerobiales</taxon>
        <taxon>Halanaerobiaceae</taxon>
        <taxon>Iocasia</taxon>
    </lineage>
</organism>
<name>A0A8A7KDG5_9FIRM</name>
<evidence type="ECO:0000313" key="1">
    <source>
        <dbReference type="EMBL" id="QTL96937.1"/>
    </source>
</evidence>
<accession>A0A8A7KDG5</accession>
<dbReference type="EMBL" id="CP046640">
    <property type="protein sequence ID" value="QTL96937.1"/>
    <property type="molecule type" value="Genomic_DNA"/>
</dbReference>
<dbReference type="KEGG" id="ifn:GM661_02570"/>
<proteinExistence type="predicted"/>
<dbReference type="Proteomes" id="UP000665020">
    <property type="component" value="Chromosome"/>
</dbReference>
<gene>
    <name evidence="1" type="ORF">GM661_02570</name>
</gene>
<keyword evidence="2" id="KW-1185">Reference proteome</keyword>
<protein>
    <submittedName>
        <fullName evidence="1">Uncharacterized protein</fullName>
    </submittedName>
</protein>